<dbReference type="AlphaFoldDB" id="X1KLF2"/>
<sequence length="70" mass="8089">MIRQTVSSSNIRSIGYDAKFQTLEIEFQDGGVYQYFNIPESIYSALMSASSHGSYFHCYIKDQYQCTKIQ</sequence>
<feature type="domain" description="KTSC" evidence="1">
    <location>
        <begin position="7"/>
        <end position="64"/>
    </location>
</feature>
<dbReference type="Pfam" id="PF13619">
    <property type="entry name" value="KTSC"/>
    <property type="match status" value="1"/>
</dbReference>
<evidence type="ECO:0000259" key="1">
    <source>
        <dbReference type="Pfam" id="PF13619"/>
    </source>
</evidence>
<evidence type="ECO:0000313" key="2">
    <source>
        <dbReference type="EMBL" id="GAH94430.1"/>
    </source>
</evidence>
<name>X1KLF2_9ZZZZ</name>
<protein>
    <recommendedName>
        <fullName evidence="1">KTSC domain-containing protein</fullName>
    </recommendedName>
</protein>
<dbReference type="EMBL" id="BARV01000166">
    <property type="protein sequence ID" value="GAH94430.1"/>
    <property type="molecule type" value="Genomic_DNA"/>
</dbReference>
<reference evidence="2" key="1">
    <citation type="journal article" date="2014" name="Front. Microbiol.">
        <title>High frequency of phylogenetically diverse reductive dehalogenase-homologous genes in deep subseafloor sedimentary metagenomes.</title>
        <authorList>
            <person name="Kawai M."/>
            <person name="Futagami T."/>
            <person name="Toyoda A."/>
            <person name="Takaki Y."/>
            <person name="Nishi S."/>
            <person name="Hori S."/>
            <person name="Arai W."/>
            <person name="Tsubouchi T."/>
            <person name="Morono Y."/>
            <person name="Uchiyama I."/>
            <person name="Ito T."/>
            <person name="Fujiyama A."/>
            <person name="Inagaki F."/>
            <person name="Takami H."/>
        </authorList>
    </citation>
    <scope>NUCLEOTIDE SEQUENCE</scope>
    <source>
        <strain evidence="2">Expedition CK06-06</strain>
    </source>
</reference>
<accession>X1KLF2</accession>
<gene>
    <name evidence="2" type="ORF">S06H3_00793</name>
</gene>
<proteinExistence type="predicted"/>
<dbReference type="InterPro" id="IPR025309">
    <property type="entry name" value="KTSC_dom"/>
</dbReference>
<comment type="caution">
    <text evidence="2">The sequence shown here is derived from an EMBL/GenBank/DDBJ whole genome shotgun (WGS) entry which is preliminary data.</text>
</comment>
<organism evidence="2">
    <name type="scientific">marine sediment metagenome</name>
    <dbReference type="NCBI Taxonomy" id="412755"/>
    <lineage>
        <taxon>unclassified sequences</taxon>
        <taxon>metagenomes</taxon>
        <taxon>ecological metagenomes</taxon>
    </lineage>
</organism>